<dbReference type="InterPro" id="IPR020568">
    <property type="entry name" value="Ribosomal_Su5_D2-typ_SF"/>
</dbReference>
<dbReference type="GO" id="GO:0030677">
    <property type="term" value="C:ribonuclease P complex"/>
    <property type="evidence" value="ECO:0007669"/>
    <property type="project" value="TreeGrafter"/>
</dbReference>
<feature type="compositionally biased region" description="Basic residues" evidence="8">
    <location>
        <begin position="120"/>
        <end position="130"/>
    </location>
</feature>
<dbReference type="GO" id="GO:0042781">
    <property type="term" value="F:3'-tRNA processing endoribonuclease activity"/>
    <property type="evidence" value="ECO:0007669"/>
    <property type="project" value="TreeGrafter"/>
</dbReference>
<comment type="similarity">
    <text evidence="6">Belongs to the RnpA family.</text>
</comment>
<dbReference type="Gene3D" id="3.30.230.10">
    <property type="match status" value="1"/>
</dbReference>
<dbReference type="Proteomes" id="UP000553209">
    <property type="component" value="Unassembled WGS sequence"/>
</dbReference>
<dbReference type="InterPro" id="IPR014721">
    <property type="entry name" value="Ribsml_uS5_D2-typ_fold_subgr"/>
</dbReference>
<evidence type="ECO:0000256" key="5">
    <source>
        <dbReference type="ARBA" id="ARBA00022884"/>
    </source>
</evidence>
<evidence type="ECO:0000313" key="9">
    <source>
        <dbReference type="EMBL" id="NKY97105.1"/>
    </source>
</evidence>
<dbReference type="SUPFAM" id="SSF54211">
    <property type="entry name" value="Ribosomal protein S5 domain 2-like"/>
    <property type="match status" value="1"/>
</dbReference>
<feature type="compositionally biased region" description="Basic and acidic residues" evidence="8">
    <location>
        <begin position="131"/>
        <end position="157"/>
    </location>
</feature>
<dbReference type="NCBIfam" id="TIGR00188">
    <property type="entry name" value="rnpA"/>
    <property type="match status" value="1"/>
</dbReference>
<dbReference type="Pfam" id="PF00825">
    <property type="entry name" value="Ribonuclease_P"/>
    <property type="match status" value="1"/>
</dbReference>
<comment type="subunit">
    <text evidence="6">Consists of a catalytic RNA component (M1 or rnpB) and a protein subunit.</text>
</comment>
<reference evidence="9 10" key="1">
    <citation type="submission" date="2020-04" db="EMBL/GenBank/DDBJ databases">
        <title>MicrobeNet Type strains.</title>
        <authorList>
            <person name="Nicholson A.C."/>
        </authorList>
    </citation>
    <scope>NUCLEOTIDE SEQUENCE [LARGE SCALE GENOMIC DNA]</scope>
    <source>
        <strain evidence="9 10">ATCC 23612</strain>
    </source>
</reference>
<name>A0A7X6RNS5_9ACTN</name>
<keyword evidence="4 6" id="KW-0378">Hydrolase</keyword>
<dbReference type="PANTHER" id="PTHR33992">
    <property type="entry name" value="RIBONUCLEASE P PROTEIN COMPONENT"/>
    <property type="match status" value="1"/>
</dbReference>
<keyword evidence="10" id="KW-1185">Reference proteome</keyword>
<dbReference type="PANTHER" id="PTHR33992:SF1">
    <property type="entry name" value="RIBONUCLEASE P PROTEIN COMPONENT"/>
    <property type="match status" value="1"/>
</dbReference>
<sequence>MLSPRNRMRHSAEFGSVMRSGRRASRDCLGAVYLPPPSGVADAAPPRVGFVVSKAVGGAVVRKRVQRRLRHLMRSRLAVLPNGSLLVVRARPAAATARHEDLAAQLDSAIAAAMRPRGTSSRRRSGRGRPRSPEADPAVRETAGNRRPDEGGERWGR</sequence>
<dbReference type="EMBL" id="JAAXPG010000004">
    <property type="protein sequence ID" value="NKY97105.1"/>
    <property type="molecule type" value="Genomic_DNA"/>
</dbReference>
<evidence type="ECO:0000256" key="6">
    <source>
        <dbReference type="HAMAP-Rule" id="MF_00227"/>
    </source>
</evidence>
<protein>
    <recommendedName>
        <fullName evidence="6 7">Ribonuclease P protein component</fullName>
        <shortName evidence="6">RNase P protein</shortName>
        <shortName evidence="6">RNaseP protein</shortName>
        <ecNumber evidence="6 7">3.1.26.5</ecNumber>
    </recommendedName>
    <alternativeName>
        <fullName evidence="6">Protein C5</fullName>
    </alternativeName>
</protein>
<comment type="catalytic activity">
    <reaction evidence="6">
        <text>Endonucleolytic cleavage of RNA, removing 5'-extranucleotides from tRNA precursor.</text>
        <dbReference type="EC" id="3.1.26.5"/>
    </reaction>
</comment>
<feature type="region of interest" description="Disordered" evidence="8">
    <location>
        <begin position="109"/>
        <end position="157"/>
    </location>
</feature>
<comment type="function">
    <text evidence="6">RNaseP catalyzes the removal of the 5'-leader sequence from pre-tRNA to produce the mature 5'-terminus. It can also cleave other RNA substrates such as 4.5S RNA. The protein component plays an auxiliary but essential role in vivo by binding to the 5'-leader sequence and broadening the substrate specificity of the ribozyme.</text>
</comment>
<comment type="caution">
    <text evidence="9">The sequence shown here is derived from an EMBL/GenBank/DDBJ whole genome shotgun (WGS) entry which is preliminary data.</text>
</comment>
<evidence type="ECO:0000256" key="7">
    <source>
        <dbReference type="NCBIfam" id="TIGR00188"/>
    </source>
</evidence>
<dbReference type="GO" id="GO:0001682">
    <property type="term" value="P:tRNA 5'-leader removal"/>
    <property type="evidence" value="ECO:0007669"/>
    <property type="project" value="UniProtKB-UniRule"/>
</dbReference>
<dbReference type="AlphaFoldDB" id="A0A7X6RNS5"/>
<gene>
    <name evidence="6 9" type="primary">rnpA</name>
    <name evidence="9" type="ORF">HGB44_05375</name>
</gene>
<dbReference type="RefSeq" id="WP_082768380.1">
    <property type="nucleotide sequence ID" value="NZ_JAAXPG010000004.1"/>
</dbReference>
<evidence type="ECO:0000256" key="8">
    <source>
        <dbReference type="SAM" id="MobiDB-lite"/>
    </source>
</evidence>
<keyword evidence="3 6" id="KW-0255">Endonuclease</keyword>
<proteinExistence type="inferred from homology"/>
<accession>A0A7X6RNS5</accession>
<evidence type="ECO:0000313" key="10">
    <source>
        <dbReference type="Proteomes" id="UP000553209"/>
    </source>
</evidence>
<evidence type="ECO:0000256" key="1">
    <source>
        <dbReference type="ARBA" id="ARBA00022694"/>
    </source>
</evidence>
<keyword evidence="2 6" id="KW-0540">Nuclease</keyword>
<organism evidence="9 10">
    <name type="scientific">Nocardiopsis alborubida</name>
    <dbReference type="NCBI Taxonomy" id="146802"/>
    <lineage>
        <taxon>Bacteria</taxon>
        <taxon>Bacillati</taxon>
        <taxon>Actinomycetota</taxon>
        <taxon>Actinomycetes</taxon>
        <taxon>Streptosporangiales</taxon>
        <taxon>Nocardiopsidaceae</taxon>
        <taxon>Nocardiopsis</taxon>
    </lineage>
</organism>
<feature type="compositionally biased region" description="Low complexity" evidence="8">
    <location>
        <begin position="109"/>
        <end position="119"/>
    </location>
</feature>
<dbReference type="HAMAP" id="MF_00227">
    <property type="entry name" value="RNase_P"/>
    <property type="match status" value="1"/>
</dbReference>
<evidence type="ECO:0000256" key="2">
    <source>
        <dbReference type="ARBA" id="ARBA00022722"/>
    </source>
</evidence>
<keyword evidence="1 6" id="KW-0819">tRNA processing</keyword>
<dbReference type="GO" id="GO:0000049">
    <property type="term" value="F:tRNA binding"/>
    <property type="evidence" value="ECO:0007669"/>
    <property type="project" value="UniProtKB-UniRule"/>
</dbReference>
<dbReference type="GO" id="GO:0004526">
    <property type="term" value="F:ribonuclease P activity"/>
    <property type="evidence" value="ECO:0007669"/>
    <property type="project" value="UniProtKB-UniRule"/>
</dbReference>
<keyword evidence="5 6" id="KW-0694">RNA-binding</keyword>
<dbReference type="InterPro" id="IPR000100">
    <property type="entry name" value="RNase_P"/>
</dbReference>
<evidence type="ECO:0000256" key="3">
    <source>
        <dbReference type="ARBA" id="ARBA00022759"/>
    </source>
</evidence>
<dbReference type="EC" id="3.1.26.5" evidence="6 7"/>
<evidence type="ECO:0000256" key="4">
    <source>
        <dbReference type="ARBA" id="ARBA00022801"/>
    </source>
</evidence>